<proteinExistence type="predicted"/>
<evidence type="ECO:0000256" key="3">
    <source>
        <dbReference type="ARBA" id="ARBA00023125"/>
    </source>
</evidence>
<keyword evidence="2" id="KW-0805">Transcription regulation</keyword>
<keyword evidence="3" id="KW-0238">DNA-binding</keyword>
<organism evidence="7 8">
    <name type="scientific">Panicum miliaceum</name>
    <name type="common">Proso millet</name>
    <name type="synonym">Broomcorn millet</name>
    <dbReference type="NCBI Taxonomy" id="4540"/>
    <lineage>
        <taxon>Eukaryota</taxon>
        <taxon>Viridiplantae</taxon>
        <taxon>Streptophyta</taxon>
        <taxon>Embryophyta</taxon>
        <taxon>Tracheophyta</taxon>
        <taxon>Spermatophyta</taxon>
        <taxon>Magnoliopsida</taxon>
        <taxon>Liliopsida</taxon>
        <taxon>Poales</taxon>
        <taxon>Poaceae</taxon>
        <taxon>PACMAD clade</taxon>
        <taxon>Panicoideae</taxon>
        <taxon>Panicodae</taxon>
        <taxon>Paniceae</taxon>
        <taxon>Panicinae</taxon>
        <taxon>Panicum</taxon>
        <taxon>Panicum sect. Panicum</taxon>
    </lineage>
</organism>
<keyword evidence="8" id="KW-1185">Reference proteome</keyword>
<evidence type="ECO:0008006" key="9">
    <source>
        <dbReference type="Google" id="ProtNLM"/>
    </source>
</evidence>
<accession>A0A3L6QBE3</accession>
<dbReference type="GO" id="GO:0005634">
    <property type="term" value="C:nucleus"/>
    <property type="evidence" value="ECO:0007669"/>
    <property type="project" value="UniProtKB-SubCell"/>
</dbReference>
<dbReference type="Gene3D" id="2.40.330.10">
    <property type="entry name" value="DNA-binding pseudobarrel domain"/>
    <property type="match status" value="1"/>
</dbReference>
<keyword evidence="4" id="KW-0804">Transcription</keyword>
<protein>
    <recommendedName>
        <fullName evidence="9">TF-B3 domain-containing protein</fullName>
    </recommendedName>
</protein>
<keyword evidence="5" id="KW-0539">Nucleus</keyword>
<name>A0A3L6QBE3_PANMI</name>
<evidence type="ECO:0000256" key="5">
    <source>
        <dbReference type="ARBA" id="ARBA00023242"/>
    </source>
</evidence>
<evidence type="ECO:0000313" key="8">
    <source>
        <dbReference type="Proteomes" id="UP000275267"/>
    </source>
</evidence>
<evidence type="ECO:0000256" key="4">
    <source>
        <dbReference type="ARBA" id="ARBA00023163"/>
    </source>
</evidence>
<dbReference type="Proteomes" id="UP000275267">
    <property type="component" value="Unassembled WGS sequence"/>
</dbReference>
<evidence type="ECO:0000256" key="6">
    <source>
        <dbReference type="SAM" id="MobiDB-lite"/>
    </source>
</evidence>
<gene>
    <name evidence="7" type="ORF">C2845_PM15G04370</name>
</gene>
<dbReference type="EMBL" id="PQIB02000013">
    <property type="protein sequence ID" value="RLM74933.1"/>
    <property type="molecule type" value="Genomic_DNA"/>
</dbReference>
<dbReference type="InterPro" id="IPR015300">
    <property type="entry name" value="DNA-bd_pseudobarrel_sf"/>
</dbReference>
<sequence length="134" mass="15450">MCIPPKFVKNYISELETGSSISILISPLCKFGRITVEKDQSSAFSDTKTEEKDASSSSRKRNGKEKKPGTFCKAIGLWRTSEVTLRTTMDEDHSWQVRFLVYENRNSGEPTQGWRMFCVDKQDQGRRHLRLQHC</sequence>
<comment type="subcellular location">
    <subcellularLocation>
        <location evidence="1">Nucleus</location>
    </subcellularLocation>
</comment>
<comment type="caution">
    <text evidence="7">The sequence shown here is derived from an EMBL/GenBank/DDBJ whole genome shotgun (WGS) entry which is preliminary data.</text>
</comment>
<evidence type="ECO:0000256" key="1">
    <source>
        <dbReference type="ARBA" id="ARBA00004123"/>
    </source>
</evidence>
<evidence type="ECO:0000313" key="7">
    <source>
        <dbReference type="EMBL" id="RLM74933.1"/>
    </source>
</evidence>
<dbReference type="AlphaFoldDB" id="A0A3L6QBE3"/>
<feature type="region of interest" description="Disordered" evidence="6">
    <location>
        <begin position="39"/>
        <end position="68"/>
    </location>
</feature>
<dbReference type="GO" id="GO:0003677">
    <property type="term" value="F:DNA binding"/>
    <property type="evidence" value="ECO:0007669"/>
    <property type="project" value="UniProtKB-KW"/>
</dbReference>
<evidence type="ECO:0000256" key="2">
    <source>
        <dbReference type="ARBA" id="ARBA00023015"/>
    </source>
</evidence>
<reference evidence="8" key="1">
    <citation type="journal article" date="2019" name="Nat. Commun.">
        <title>The genome of broomcorn millet.</title>
        <authorList>
            <person name="Zou C."/>
            <person name="Miki D."/>
            <person name="Li D."/>
            <person name="Tang Q."/>
            <person name="Xiao L."/>
            <person name="Rajput S."/>
            <person name="Deng P."/>
            <person name="Jia W."/>
            <person name="Huang R."/>
            <person name="Zhang M."/>
            <person name="Sun Y."/>
            <person name="Hu J."/>
            <person name="Fu X."/>
            <person name="Schnable P.S."/>
            <person name="Li F."/>
            <person name="Zhang H."/>
            <person name="Feng B."/>
            <person name="Zhu X."/>
            <person name="Liu R."/>
            <person name="Schnable J.C."/>
            <person name="Zhu J.-K."/>
            <person name="Zhang H."/>
        </authorList>
    </citation>
    <scope>NUCLEOTIDE SEQUENCE [LARGE SCALE GENOMIC DNA]</scope>
</reference>